<reference evidence="1" key="3">
    <citation type="submission" date="2021-10" db="EMBL/GenBank/DDBJ databases">
        <title>Collection of gut derived symbiotic bacterial strains cultured from healthy donors.</title>
        <authorList>
            <person name="Lin H."/>
            <person name="Littmann E."/>
            <person name="Kohout C."/>
            <person name="Pamer E.G."/>
        </authorList>
    </citation>
    <scope>NUCLEOTIDE SEQUENCE</scope>
    <source>
        <strain evidence="1">DFI.4.48</strain>
    </source>
</reference>
<dbReference type="SUPFAM" id="SSF110849">
    <property type="entry name" value="ParB/Sulfiredoxin"/>
    <property type="match status" value="1"/>
</dbReference>
<dbReference type="AlphaFoldDB" id="A0A2T3G3R6"/>
<reference evidence="3" key="1">
    <citation type="submission" date="2018-03" db="EMBL/GenBank/DDBJ databases">
        <title>Lachnoclostridium SNUG30370 gen.nov., sp.nov., isolated from human faeces.</title>
        <authorList>
            <person name="Seo B."/>
            <person name="Jeon K."/>
            <person name="Ko G."/>
        </authorList>
    </citation>
    <scope>NUCLEOTIDE SEQUENCE [LARGE SCALE GENOMIC DNA]</scope>
    <source>
        <strain evidence="3">SNUG30370</strain>
    </source>
</reference>
<dbReference type="EMBL" id="JAJDKZ010000019">
    <property type="protein sequence ID" value="MCB8610524.1"/>
    <property type="molecule type" value="Genomic_DNA"/>
</dbReference>
<evidence type="ECO:0000313" key="2">
    <source>
        <dbReference type="EMBL" id="PST42195.1"/>
    </source>
</evidence>
<evidence type="ECO:0008006" key="4">
    <source>
        <dbReference type="Google" id="ProtNLM"/>
    </source>
</evidence>
<dbReference type="GeneID" id="77469713"/>
<organism evidence="2 3">
    <name type="scientific">Faecalibacillus faecis</name>
    <dbReference type="NCBI Taxonomy" id="1982628"/>
    <lineage>
        <taxon>Bacteria</taxon>
        <taxon>Bacillati</taxon>
        <taxon>Bacillota</taxon>
        <taxon>Erysipelotrichia</taxon>
        <taxon>Erysipelotrichales</taxon>
        <taxon>Coprobacillaceae</taxon>
        <taxon>Faecalibacillus</taxon>
    </lineage>
</organism>
<dbReference type="InterPro" id="IPR036086">
    <property type="entry name" value="ParB/Sulfiredoxin_sf"/>
</dbReference>
<comment type="caution">
    <text evidence="2">The sequence shown here is derived from an EMBL/GenBank/DDBJ whole genome shotgun (WGS) entry which is preliminary data.</text>
</comment>
<dbReference type="Proteomes" id="UP001198439">
    <property type="component" value="Unassembled WGS sequence"/>
</dbReference>
<accession>A0A2T3G3R6</accession>
<proteinExistence type="predicted"/>
<evidence type="ECO:0000313" key="3">
    <source>
        <dbReference type="Proteomes" id="UP000241201"/>
    </source>
</evidence>
<keyword evidence="3" id="KW-1185">Reference proteome</keyword>
<protein>
    <recommendedName>
        <fullName evidence="4">ParB/Sulfiredoxin domain-containing protein</fullName>
    </recommendedName>
</protein>
<reference evidence="2" key="2">
    <citation type="journal article" date="2019" name="Int. J. Syst. Evol. Microbiol.">
        <title>Faecalibacillus intestinalis gen. nov., sp. nov. and Faecalibacillus faecis sp. nov., isolated from human faeces.</title>
        <authorList>
            <person name="Seo B."/>
            <person name="Jeon K."/>
            <person name="Baek I."/>
            <person name="Lee Y.M."/>
            <person name="Baek K."/>
            <person name="Ko G."/>
        </authorList>
    </citation>
    <scope>NUCLEOTIDE SEQUENCE</scope>
    <source>
        <strain evidence="2">SNUG30370</strain>
    </source>
</reference>
<name>A0A2T3G3R6_9FIRM</name>
<dbReference type="Proteomes" id="UP000241201">
    <property type="component" value="Unassembled WGS sequence"/>
</dbReference>
<dbReference type="EMBL" id="PYLP01000001">
    <property type="protein sequence ID" value="PST42195.1"/>
    <property type="molecule type" value="Genomic_DNA"/>
</dbReference>
<dbReference type="RefSeq" id="WP_106986979.1">
    <property type="nucleotide sequence ID" value="NZ_DAWBWI010000362.1"/>
</dbReference>
<sequence>MRIRKINFQEINFEYRSYPQSMYDSVRRIGLSFPVKVDIIDGKYYCKDGHKRLSIIQDLLKNEEGYEKRRDVPYIIYNDGSSRSNDCWRDRNMH</sequence>
<evidence type="ECO:0000313" key="1">
    <source>
        <dbReference type="EMBL" id="MCB8610524.1"/>
    </source>
</evidence>
<gene>
    <name evidence="2" type="ORF">C7U55_01155</name>
    <name evidence="1" type="ORF">LJD69_07955</name>
</gene>